<evidence type="ECO:0000313" key="2">
    <source>
        <dbReference type="Proteomes" id="UP000249248"/>
    </source>
</evidence>
<dbReference type="Proteomes" id="UP000249248">
    <property type="component" value="Unassembled WGS sequence"/>
</dbReference>
<dbReference type="EMBL" id="QKSB01000004">
    <property type="protein sequence ID" value="PZE17293.1"/>
    <property type="molecule type" value="Genomic_DNA"/>
</dbReference>
<evidence type="ECO:0000313" key="1">
    <source>
        <dbReference type="EMBL" id="PZE17293.1"/>
    </source>
</evidence>
<proteinExistence type="predicted"/>
<gene>
    <name evidence="1" type="ORF">DNU06_08460</name>
</gene>
<keyword evidence="2" id="KW-1185">Reference proteome</keyword>
<name>A0A2W1NDV8_9FLAO</name>
<dbReference type="OrthoDB" id="1467472at2"/>
<dbReference type="RefSeq" id="WP_111062818.1">
    <property type="nucleotide sequence ID" value="NZ_JBHUCU010000016.1"/>
</dbReference>
<reference evidence="1 2" key="1">
    <citation type="submission" date="2018-06" db="EMBL/GenBank/DDBJ databases">
        <title>The draft genome sequence of Crocinitomix sp. SM1701.</title>
        <authorList>
            <person name="Zhang X."/>
        </authorList>
    </citation>
    <scope>NUCLEOTIDE SEQUENCE [LARGE SCALE GENOMIC DNA]</scope>
    <source>
        <strain evidence="1 2">SM1701</strain>
    </source>
</reference>
<protein>
    <submittedName>
        <fullName evidence="1">Uncharacterized protein</fullName>
    </submittedName>
</protein>
<comment type="caution">
    <text evidence="1">The sequence shown here is derived from an EMBL/GenBank/DDBJ whole genome shotgun (WGS) entry which is preliminary data.</text>
</comment>
<organism evidence="1 2">
    <name type="scientific">Putridiphycobacter roseus</name>
    <dbReference type="NCBI Taxonomy" id="2219161"/>
    <lineage>
        <taxon>Bacteria</taxon>
        <taxon>Pseudomonadati</taxon>
        <taxon>Bacteroidota</taxon>
        <taxon>Flavobacteriia</taxon>
        <taxon>Flavobacteriales</taxon>
        <taxon>Crocinitomicaceae</taxon>
        <taxon>Putridiphycobacter</taxon>
    </lineage>
</organism>
<accession>A0A2W1NDV8</accession>
<sequence>MSIVSVDSIEAAIKKIDGLSDDALDKLIETFAAKQDDLLGHVMQAGVEYENEDLNAFSIYYFTIIVEAFLIEKLSLKTIDQDDIEAFQEPFLLALDEINKEEDYTALHELINQPNLISFMVNEIDSEDEDGESLEEETKTQLFIVMSSMIGLLNSAIQK</sequence>
<dbReference type="AlphaFoldDB" id="A0A2W1NDV8"/>